<keyword evidence="9" id="KW-1185">Reference proteome</keyword>
<evidence type="ECO:0000256" key="1">
    <source>
        <dbReference type="ARBA" id="ARBA00001968"/>
    </source>
</evidence>
<comment type="cofactor">
    <cofactor evidence="1">
        <name>a divalent metal cation</name>
        <dbReference type="ChEBI" id="CHEBI:60240"/>
    </cofactor>
</comment>
<reference evidence="8" key="1">
    <citation type="submission" date="2022-08" db="UniProtKB">
        <authorList>
            <consortium name="EnsemblMetazoa"/>
        </authorList>
    </citation>
    <scope>IDENTIFICATION</scope>
    <source>
        <strain evidence="8">Israel</strain>
    </source>
</reference>
<dbReference type="Pfam" id="PF13359">
    <property type="entry name" value="DDE_Tnp_4"/>
    <property type="match status" value="1"/>
</dbReference>
<dbReference type="AlphaFoldDB" id="A0A1B0DR53"/>
<dbReference type="VEuPathDB" id="VectorBase:PPAI011036"/>
<proteinExistence type="inferred from homology"/>
<evidence type="ECO:0000313" key="8">
    <source>
        <dbReference type="EnsemblMetazoa" id="PPAI011036-PA"/>
    </source>
</evidence>
<dbReference type="InterPro" id="IPR045249">
    <property type="entry name" value="HARBI1-like"/>
</dbReference>
<evidence type="ECO:0000256" key="7">
    <source>
        <dbReference type="ARBA" id="ARBA00023242"/>
    </source>
</evidence>
<dbReference type="GO" id="GO:0046872">
    <property type="term" value="F:metal ion binding"/>
    <property type="evidence" value="ECO:0007669"/>
    <property type="project" value="UniProtKB-KW"/>
</dbReference>
<comment type="subcellular location">
    <subcellularLocation>
        <location evidence="2">Nucleus</location>
    </subcellularLocation>
</comment>
<evidence type="ECO:0000313" key="9">
    <source>
        <dbReference type="Proteomes" id="UP000092462"/>
    </source>
</evidence>
<accession>A0A1B0DR53</accession>
<dbReference type="GO" id="GO:0016787">
    <property type="term" value="F:hydrolase activity"/>
    <property type="evidence" value="ECO:0007669"/>
    <property type="project" value="UniProtKB-KW"/>
</dbReference>
<dbReference type="EnsemblMetazoa" id="PPAI011036-RA">
    <property type="protein sequence ID" value="PPAI011036-PA"/>
    <property type="gene ID" value="PPAI011036"/>
</dbReference>
<dbReference type="GO" id="GO:0005634">
    <property type="term" value="C:nucleus"/>
    <property type="evidence" value="ECO:0007669"/>
    <property type="project" value="UniProtKB-SubCell"/>
</dbReference>
<sequence length="443" mass="51283">MWSEVAKVEKDRFLFDLEFITSDIVPGIGEENPQEFARTFQIFQNQLAEKEVEYISLEESREFCKFVIHHTKIVLKAFLNDYQGNYPTEQDYTSYVRHCEAVVLLRDLLSDAEHQFLFHEANRCTQRQRRRYYVNPLLQDRDQFGFWETFIPDLKKQAVKFKAYTRMSNKQFDFLAKKIRPLIEKNDSFRVPIPPDCRLLITLRHLASGDAFPTLYAEYRVGISTICGIVNEVSEAIWSVFSNQYIVWPINLEVVAEKFASLHNFPHCCGAVDGKHIRIQKPPGSGGTYYNFKGYHSIVLMGICDAVCDFIYVSVGSFGSQSDSSVFAWSDIGTAFYNDDIVWPASKALPNSDTEFNYFLIGDAAYPLSKHFLRPYPGRNLQYDKELFNKRLGTCRNTIERTFGILANRFRILRGEIESHQKNAEKIVKACVTLHNYIKKNCG</sequence>
<comment type="similarity">
    <text evidence="3">Belongs to the HARBI1 family.</text>
</comment>
<keyword evidence="7" id="KW-0539">Nucleus</keyword>
<dbReference type="PANTHER" id="PTHR22930">
    <property type="match status" value="1"/>
</dbReference>
<dbReference type="InterPro" id="IPR027806">
    <property type="entry name" value="HARBI1_dom"/>
</dbReference>
<evidence type="ECO:0000256" key="2">
    <source>
        <dbReference type="ARBA" id="ARBA00004123"/>
    </source>
</evidence>
<dbReference type="GO" id="GO:0004518">
    <property type="term" value="F:nuclease activity"/>
    <property type="evidence" value="ECO:0007669"/>
    <property type="project" value="UniProtKB-KW"/>
</dbReference>
<organism evidence="8 9">
    <name type="scientific">Phlebotomus papatasi</name>
    <name type="common">Sandfly</name>
    <dbReference type="NCBI Taxonomy" id="29031"/>
    <lineage>
        <taxon>Eukaryota</taxon>
        <taxon>Metazoa</taxon>
        <taxon>Ecdysozoa</taxon>
        <taxon>Arthropoda</taxon>
        <taxon>Hexapoda</taxon>
        <taxon>Insecta</taxon>
        <taxon>Pterygota</taxon>
        <taxon>Neoptera</taxon>
        <taxon>Endopterygota</taxon>
        <taxon>Diptera</taxon>
        <taxon>Nematocera</taxon>
        <taxon>Psychodoidea</taxon>
        <taxon>Psychodidae</taxon>
        <taxon>Phlebotomus</taxon>
        <taxon>Phlebotomus</taxon>
    </lineage>
</organism>
<keyword evidence="6" id="KW-0378">Hydrolase</keyword>
<keyword evidence="5" id="KW-0479">Metal-binding</keyword>
<dbReference type="PANTHER" id="PTHR22930:SF269">
    <property type="entry name" value="NUCLEASE HARBI1-LIKE PROTEIN"/>
    <property type="match status" value="1"/>
</dbReference>
<dbReference type="EMBL" id="AJVK01019684">
    <property type="status" value="NOT_ANNOTATED_CDS"/>
    <property type="molecule type" value="Genomic_DNA"/>
</dbReference>
<protein>
    <submittedName>
        <fullName evidence="8">Uncharacterized protein</fullName>
    </submittedName>
</protein>
<keyword evidence="4" id="KW-0540">Nuclease</keyword>
<evidence type="ECO:0000256" key="4">
    <source>
        <dbReference type="ARBA" id="ARBA00022722"/>
    </source>
</evidence>
<evidence type="ECO:0000256" key="5">
    <source>
        <dbReference type="ARBA" id="ARBA00022723"/>
    </source>
</evidence>
<name>A0A1B0DR53_PHLPP</name>
<evidence type="ECO:0000256" key="6">
    <source>
        <dbReference type="ARBA" id="ARBA00022801"/>
    </source>
</evidence>
<evidence type="ECO:0000256" key="3">
    <source>
        <dbReference type="ARBA" id="ARBA00006958"/>
    </source>
</evidence>
<dbReference type="VEuPathDB" id="VectorBase:PPAPM1_006358"/>
<dbReference type="Proteomes" id="UP000092462">
    <property type="component" value="Unassembled WGS sequence"/>
</dbReference>